<reference evidence="6 7" key="1">
    <citation type="submission" date="2016-10" db="EMBL/GenBank/DDBJ databases">
        <authorList>
            <person name="de Groot N.N."/>
        </authorList>
    </citation>
    <scope>NUCLEOTIDE SEQUENCE [LARGE SCALE GENOMIC DNA]</scope>
    <source>
        <strain evidence="6 7">CGMCC 1.6114</strain>
    </source>
</reference>
<dbReference type="Gene3D" id="2.170.130.10">
    <property type="entry name" value="TonB-dependent receptor, plug domain"/>
    <property type="match status" value="1"/>
</dbReference>
<dbReference type="Pfam" id="PF00593">
    <property type="entry name" value="TonB_dep_Rec_b-barrel"/>
    <property type="match status" value="1"/>
</dbReference>
<keyword evidence="1 3" id="KW-0812">Transmembrane</keyword>
<dbReference type="Pfam" id="PF07715">
    <property type="entry name" value="Plug"/>
    <property type="match status" value="1"/>
</dbReference>
<evidence type="ECO:0000313" key="7">
    <source>
        <dbReference type="Proteomes" id="UP000183209"/>
    </source>
</evidence>
<keyword evidence="2" id="KW-0798">TonB box</keyword>
<dbReference type="PROSITE" id="PS52016">
    <property type="entry name" value="TONB_DEPENDENT_REC_3"/>
    <property type="match status" value="1"/>
</dbReference>
<evidence type="ECO:0000259" key="4">
    <source>
        <dbReference type="Pfam" id="PF00593"/>
    </source>
</evidence>
<dbReference type="Gene3D" id="2.60.40.1120">
    <property type="entry name" value="Carboxypeptidase-like, regulatory domain"/>
    <property type="match status" value="1"/>
</dbReference>
<dbReference type="RefSeq" id="WP_074978582.1">
    <property type="nucleotide sequence ID" value="NZ_FPAG01000005.1"/>
</dbReference>
<keyword evidence="1" id="KW-0998">Cell outer membrane</keyword>
<dbReference type="InterPro" id="IPR037066">
    <property type="entry name" value="Plug_dom_sf"/>
</dbReference>
<proteinExistence type="inferred from homology"/>
<feature type="domain" description="TonB-dependent receptor-like beta-barrel" evidence="4">
    <location>
        <begin position="576"/>
        <end position="903"/>
    </location>
</feature>
<feature type="domain" description="TonB-dependent receptor plug" evidence="5">
    <location>
        <begin position="215"/>
        <end position="316"/>
    </location>
</feature>
<dbReference type="NCBIfam" id="TIGR04057">
    <property type="entry name" value="SusC_RagA_signa"/>
    <property type="match status" value="1"/>
</dbReference>
<dbReference type="InterPro" id="IPR023996">
    <property type="entry name" value="TonB-dep_OMP_SusC/RagA"/>
</dbReference>
<dbReference type="NCBIfam" id="TIGR04056">
    <property type="entry name" value="OMP_RagA_SusC"/>
    <property type="match status" value="1"/>
</dbReference>
<evidence type="ECO:0000313" key="6">
    <source>
        <dbReference type="EMBL" id="SFS87781.1"/>
    </source>
</evidence>
<sequence>MKTKIQKIQIRNLNPIFLIIFLFLIPISIPAYAYPSAENGISISIEEKHLCDILSTIESQSEVTFIYNEKIKKLAKRKTLNYQNEKLDVILEDLSKIFQIEFKRINNTIAVNIKKVSENEVVVNGTITDKDGIPLMGVNVMIKGTSNGVTTDFDGNFKLAAPAGSVLEITYIGMKTISVNVSASDNTFNLIMEAEQEMLDEVVVIGYGEKSKETLIDAVNKIDPKSIEERPLSNAANALQGVSPGLNITQSSGKPGTSPRINIRGFTSINGGSPLIIVDGVEGDINKLNPNDIASISVLKDAGASAIYGARGAFGVVLVTTKKAKKGNLTVNIGNTTAFSSPTINTNFVTDPYRAVTLVDEAFRTAVGRSYTGYSEQDYQALLEVSKDPSKARVIQDIRNGKEQYIHYGATDWWDSFFRKSYPSYITDVSVSGGSEKVKGYFSYRNYQATGILKVQDDIFKQYNLRGKIDMEVNDWLSFTNNMQFNNTDDVEHGGSQYGYRSIWGSLIWVHALPSYVPVNPDGSSLWRTELNNYTVGDGVYASLLHGKSKQVTDQSEFSNIVSAHIKPMNGLEITTSYAIRKVNFNRFQRSTRIPYSIFVNNLATFGNDKITEYNNQSSYNAFNIYGEYKKQLGNHSLSGMAGFNQESYFIKSIQASKQNSISDDLNSLGLATSNPETMGSASEWALQGVFYRLSYDYKKKYLVEVNGRYDGSSRFPEAHRWGFFPSVSTGWIVNRENFFKNINTLSLLKLRASYGSLGNQNVGNYAYIPTLNKGINSSYALDGTSLGYIESPSLNPNQITWEKVKTKNLGIDLGFFNNALTTSLDLFQRDTEGMLTAGATLPSVLGTPSPQENAADLRTKGFELSLGYTNNFMLGNAPFEFSVTGSLSDSKTEITRFDNPKNSLLDFYEGMTIGELWGYHIDGLFQSEDEIQGHADQTRVSNRIMAAGGLQPGDVKYIDLNGDGVINEGENTLDNPGDRSIIGNTAPHYLYSFKVSGSWKGFDLSAFFQGVGKQDWYPHRDSRAFWAMYNRPYDSFIRKDLANNIWTPENTDAYFPRLFGYIALSDNDALGAVNNRYLQDISYLRLKNLSLGYTLSDQVMEKLPISKLRIYFSGENLFTFTKLTDYIDPEAASNSVNLNSPSTSTNRSTAQTVPFSKIYSIGMSLQF</sequence>
<evidence type="ECO:0000256" key="2">
    <source>
        <dbReference type="RuleBase" id="RU003357"/>
    </source>
</evidence>
<dbReference type="OrthoDB" id="9768177at2"/>
<dbReference type="Pfam" id="PF13715">
    <property type="entry name" value="CarbopepD_reg_2"/>
    <property type="match status" value="1"/>
</dbReference>
<dbReference type="FunFam" id="2.170.130.10:FF:000003">
    <property type="entry name" value="SusC/RagA family TonB-linked outer membrane protein"/>
    <property type="match status" value="1"/>
</dbReference>
<comment type="similarity">
    <text evidence="1 2">Belongs to the TonB-dependent receptor family.</text>
</comment>
<name>A0A1I6TF19_9FLAO</name>
<dbReference type="InterPro" id="IPR023997">
    <property type="entry name" value="TonB-dep_OMP_SusC/RagA_CS"/>
</dbReference>
<gene>
    <name evidence="6" type="ORF">SAMN04487906_2013</name>
</gene>
<dbReference type="InterPro" id="IPR008969">
    <property type="entry name" value="CarboxyPept-like_regulatory"/>
</dbReference>
<dbReference type="AlphaFoldDB" id="A0A1I6TF19"/>
<dbReference type="InterPro" id="IPR000531">
    <property type="entry name" value="Beta-barrel_TonB"/>
</dbReference>
<dbReference type="InterPro" id="IPR012910">
    <property type="entry name" value="Plug_dom"/>
</dbReference>
<evidence type="ECO:0000256" key="3">
    <source>
        <dbReference type="SAM" id="Phobius"/>
    </source>
</evidence>
<keyword evidence="1 2" id="KW-0472">Membrane</keyword>
<dbReference type="InterPro" id="IPR039426">
    <property type="entry name" value="TonB-dep_rcpt-like"/>
</dbReference>
<keyword evidence="1" id="KW-1134">Transmembrane beta strand</keyword>
<accession>A0A1I6TF19</accession>
<dbReference type="EMBL" id="FPAG01000005">
    <property type="protein sequence ID" value="SFS87781.1"/>
    <property type="molecule type" value="Genomic_DNA"/>
</dbReference>
<organism evidence="6 7">
    <name type="scientific">Zhouia amylolytica</name>
    <dbReference type="NCBI Taxonomy" id="376730"/>
    <lineage>
        <taxon>Bacteria</taxon>
        <taxon>Pseudomonadati</taxon>
        <taxon>Bacteroidota</taxon>
        <taxon>Flavobacteriia</taxon>
        <taxon>Flavobacteriales</taxon>
        <taxon>Flavobacteriaceae</taxon>
        <taxon>Zhouia</taxon>
    </lineage>
</organism>
<dbReference type="GO" id="GO:0009279">
    <property type="term" value="C:cell outer membrane"/>
    <property type="evidence" value="ECO:0007669"/>
    <property type="project" value="UniProtKB-SubCell"/>
</dbReference>
<keyword evidence="1" id="KW-0813">Transport</keyword>
<feature type="transmembrane region" description="Helical" evidence="3">
    <location>
        <begin position="12"/>
        <end position="34"/>
    </location>
</feature>
<dbReference type="Proteomes" id="UP000183209">
    <property type="component" value="Unassembled WGS sequence"/>
</dbReference>
<dbReference type="SUPFAM" id="SSF49464">
    <property type="entry name" value="Carboxypeptidase regulatory domain-like"/>
    <property type="match status" value="1"/>
</dbReference>
<comment type="subcellular location">
    <subcellularLocation>
        <location evidence="1">Cell outer membrane</location>
        <topology evidence="1">Multi-pass membrane protein</topology>
    </subcellularLocation>
</comment>
<keyword evidence="3" id="KW-1133">Transmembrane helix</keyword>
<evidence type="ECO:0000256" key="1">
    <source>
        <dbReference type="PROSITE-ProRule" id="PRU01360"/>
    </source>
</evidence>
<dbReference type="SUPFAM" id="SSF56935">
    <property type="entry name" value="Porins"/>
    <property type="match status" value="1"/>
</dbReference>
<evidence type="ECO:0000259" key="5">
    <source>
        <dbReference type="Pfam" id="PF07715"/>
    </source>
</evidence>
<protein>
    <submittedName>
        <fullName evidence="6">TonB-linked outer membrane protein, SusC/RagA family</fullName>
    </submittedName>
</protein>